<gene>
    <name evidence="5" type="ORF">FCM35_KLT15974</name>
</gene>
<keyword evidence="6" id="KW-1185">Reference proteome</keyword>
<evidence type="ECO:0000313" key="5">
    <source>
        <dbReference type="EMBL" id="KAF3340203.1"/>
    </source>
</evidence>
<keyword evidence="2" id="KW-0175">Coiled coil</keyword>
<comment type="similarity">
    <text evidence="1">Belongs to the remorin family.</text>
</comment>
<dbReference type="PANTHER" id="PTHR31471:SF53">
    <property type="entry name" value="OS02G0658400 PROTEIN"/>
    <property type="match status" value="1"/>
</dbReference>
<feature type="coiled-coil region" evidence="2">
    <location>
        <begin position="319"/>
        <end position="392"/>
    </location>
</feature>
<accession>A0A833RHW7</accession>
<dbReference type="InterPro" id="IPR005516">
    <property type="entry name" value="Remorin_C"/>
</dbReference>
<evidence type="ECO:0000256" key="2">
    <source>
        <dbReference type="SAM" id="Coils"/>
    </source>
</evidence>
<evidence type="ECO:0000313" key="6">
    <source>
        <dbReference type="Proteomes" id="UP000623129"/>
    </source>
</evidence>
<dbReference type="PANTHER" id="PTHR31471">
    <property type="entry name" value="OS02G0116800 PROTEIN"/>
    <property type="match status" value="1"/>
</dbReference>
<evidence type="ECO:0000256" key="1">
    <source>
        <dbReference type="ARBA" id="ARBA00005711"/>
    </source>
</evidence>
<comment type="caution">
    <text evidence="5">The sequence shown here is derived from an EMBL/GenBank/DDBJ whole genome shotgun (WGS) entry which is preliminary data.</text>
</comment>
<feature type="domain" description="Remorin C-terminal" evidence="4">
    <location>
        <begin position="308"/>
        <end position="410"/>
    </location>
</feature>
<reference evidence="5" key="1">
    <citation type="submission" date="2020-01" db="EMBL/GenBank/DDBJ databases">
        <title>Genome sequence of Kobresia littledalei, the first chromosome-level genome in the family Cyperaceae.</title>
        <authorList>
            <person name="Qu G."/>
        </authorList>
    </citation>
    <scope>NUCLEOTIDE SEQUENCE</scope>
    <source>
        <strain evidence="5">C.B.Clarke</strain>
        <tissue evidence="5">Leaf</tissue>
    </source>
</reference>
<dbReference type="Pfam" id="PF03763">
    <property type="entry name" value="Remorin_C"/>
    <property type="match status" value="1"/>
</dbReference>
<dbReference type="EMBL" id="SWLB01000003">
    <property type="protein sequence ID" value="KAF3340203.1"/>
    <property type="molecule type" value="Genomic_DNA"/>
</dbReference>
<dbReference type="OrthoDB" id="550575at2759"/>
<proteinExistence type="inferred from homology"/>
<sequence>MQLSRKRTIMADHLSSSSSNHQPQRRRPRQTIETPDRKFLEEQIHLQHTQAYCSPSDETDIENNSTTAPLLWHQSRSRFPLSRHTDKSWSVSSLFECCPMSPSPVCSPFISHVSNPPSHVSNAYSHVSNARSHMSHVNTDDGMFVTAKSSCLVETDPKRSTSSDEIQEEIADEIQEETTFRPPDFNFRQSNRQTPNQLQTPHRHHFDMQNGRARRYLNQGIAPRTVQARYISHQHNVQEAGRPSEARTNSRQLDWPLTTVPSQRSSVGGWNRRSVEGYYLADDENSLTGRPLQLGHSTLARSRGGQIEAQLKALKEERNMKLLTRLRKQEQAIEDWERKQIIKAKEKMRQTELKLELERRTALEKAKKDIEKAQKKAEKRKFQEQNETAKKITRSYKAIENISCVGKLLWKLACF</sequence>
<organism evidence="5 6">
    <name type="scientific">Carex littledalei</name>
    <dbReference type="NCBI Taxonomy" id="544730"/>
    <lineage>
        <taxon>Eukaryota</taxon>
        <taxon>Viridiplantae</taxon>
        <taxon>Streptophyta</taxon>
        <taxon>Embryophyta</taxon>
        <taxon>Tracheophyta</taxon>
        <taxon>Spermatophyta</taxon>
        <taxon>Magnoliopsida</taxon>
        <taxon>Liliopsida</taxon>
        <taxon>Poales</taxon>
        <taxon>Cyperaceae</taxon>
        <taxon>Cyperoideae</taxon>
        <taxon>Cariceae</taxon>
        <taxon>Carex</taxon>
        <taxon>Carex subgen. Euthyceras</taxon>
    </lineage>
</organism>
<feature type="region of interest" description="Disordered" evidence="3">
    <location>
        <begin position="175"/>
        <end position="203"/>
    </location>
</feature>
<feature type="compositionally biased region" description="Polar residues" evidence="3">
    <location>
        <begin position="187"/>
        <end position="200"/>
    </location>
</feature>
<dbReference type="Proteomes" id="UP000623129">
    <property type="component" value="Unassembled WGS sequence"/>
</dbReference>
<dbReference type="AlphaFoldDB" id="A0A833RHW7"/>
<name>A0A833RHW7_9POAL</name>
<feature type="region of interest" description="Disordered" evidence="3">
    <location>
        <begin position="1"/>
        <end position="36"/>
    </location>
</feature>
<protein>
    <submittedName>
        <fullName evidence="5">Remorin, C-terminal region</fullName>
    </submittedName>
</protein>
<evidence type="ECO:0000259" key="4">
    <source>
        <dbReference type="Pfam" id="PF03763"/>
    </source>
</evidence>
<evidence type="ECO:0000256" key="3">
    <source>
        <dbReference type="SAM" id="MobiDB-lite"/>
    </source>
</evidence>